<dbReference type="Bgee" id="ENSGACG00000014191">
    <property type="expression patterns" value="Expressed in liver"/>
</dbReference>
<protein>
    <recommendedName>
        <fullName evidence="2">Fibroblast growth factor</fullName>
        <shortName evidence="2">FGF</shortName>
    </recommendedName>
</protein>
<dbReference type="Ensembl" id="ENSGACT00000018770.2">
    <property type="protein sequence ID" value="ENSGACP00000018732.2"/>
    <property type="gene ID" value="ENSGACG00000014187.2"/>
</dbReference>
<dbReference type="FunCoup" id="G3PMA1">
    <property type="interactions" value="1000"/>
</dbReference>
<feature type="region of interest" description="Disordered" evidence="3">
    <location>
        <begin position="1"/>
        <end position="25"/>
    </location>
</feature>
<dbReference type="Gene3D" id="2.80.10.50">
    <property type="match status" value="2"/>
</dbReference>
<dbReference type="PRINTS" id="PR00262">
    <property type="entry name" value="IL1HBGF"/>
</dbReference>
<dbReference type="Proteomes" id="UP000007635">
    <property type="component" value="Chromosome II"/>
</dbReference>
<dbReference type="PRINTS" id="PR00263">
    <property type="entry name" value="HBGFFGF"/>
</dbReference>
<dbReference type="GO" id="GO:0008083">
    <property type="term" value="F:growth factor activity"/>
    <property type="evidence" value="ECO:0007669"/>
    <property type="project" value="InterPro"/>
</dbReference>
<accession>G3PMA1</accession>
<keyword evidence="5" id="KW-1185">Reference proteome</keyword>
<dbReference type="eggNOG" id="KOG3885">
    <property type="taxonomic scope" value="Eukaryota"/>
</dbReference>
<organism evidence="4 5">
    <name type="scientific">Gasterosteus aculeatus aculeatus</name>
    <name type="common">three-spined stickleback</name>
    <dbReference type="NCBI Taxonomy" id="481459"/>
    <lineage>
        <taxon>Eukaryota</taxon>
        <taxon>Metazoa</taxon>
        <taxon>Chordata</taxon>
        <taxon>Craniata</taxon>
        <taxon>Vertebrata</taxon>
        <taxon>Euteleostomi</taxon>
        <taxon>Actinopterygii</taxon>
        <taxon>Neopterygii</taxon>
        <taxon>Teleostei</taxon>
        <taxon>Neoteleostei</taxon>
        <taxon>Acanthomorphata</taxon>
        <taxon>Eupercaria</taxon>
        <taxon>Perciformes</taxon>
        <taxon>Cottioidei</taxon>
        <taxon>Gasterosteales</taxon>
        <taxon>Gasterosteidae</taxon>
        <taxon>Gasterosteus</taxon>
    </lineage>
</organism>
<reference evidence="4" key="2">
    <citation type="submission" date="2025-08" db="UniProtKB">
        <authorList>
            <consortium name="Ensembl"/>
        </authorList>
    </citation>
    <scope>IDENTIFICATION</scope>
</reference>
<dbReference type="AlphaFoldDB" id="G3PMA1"/>
<dbReference type="STRING" id="69293.ENSGACP00000018732"/>
<dbReference type="PROSITE" id="PS00247">
    <property type="entry name" value="HBGF_FGF"/>
    <property type="match status" value="2"/>
</dbReference>
<dbReference type="SMART" id="SM00442">
    <property type="entry name" value="FGF"/>
    <property type="match status" value="2"/>
</dbReference>
<evidence type="ECO:0000256" key="2">
    <source>
        <dbReference type="RuleBase" id="RU049442"/>
    </source>
</evidence>
<evidence type="ECO:0000313" key="4">
    <source>
        <dbReference type="Ensembl" id="ENSGACP00000018732.2"/>
    </source>
</evidence>
<evidence type="ECO:0000256" key="3">
    <source>
        <dbReference type="SAM" id="MobiDB-lite"/>
    </source>
</evidence>
<name>G3PMA1_GASAC</name>
<evidence type="ECO:0000256" key="1">
    <source>
        <dbReference type="ARBA" id="ARBA00007936"/>
    </source>
</evidence>
<dbReference type="Pfam" id="PF00167">
    <property type="entry name" value="FGF"/>
    <property type="match status" value="2"/>
</dbReference>
<dbReference type="GeneTree" id="ENSGT00940000158825"/>
<dbReference type="InParanoid" id="G3PMA1"/>
<evidence type="ECO:0000313" key="5">
    <source>
        <dbReference type="Proteomes" id="UP000007635"/>
    </source>
</evidence>
<dbReference type="SUPFAM" id="SSF50353">
    <property type="entry name" value="Cytokine"/>
    <property type="match status" value="2"/>
</dbReference>
<dbReference type="OMA" id="HVTHGWG"/>
<reference evidence="4 5" key="1">
    <citation type="journal article" date="2021" name="G3 (Bethesda)">
        <title>Improved contiguity of the threespine stickleback genome using long-read sequencing.</title>
        <authorList>
            <person name="Nath S."/>
            <person name="Shaw D.E."/>
            <person name="White M.A."/>
        </authorList>
    </citation>
    <scope>NUCLEOTIDE SEQUENCE [LARGE SCALE GENOMIC DNA]</scope>
    <source>
        <strain evidence="4 5">Lake Benthic</strain>
    </source>
</reference>
<proteinExistence type="inferred from homology"/>
<comment type="similarity">
    <text evidence="1 2">Belongs to the heparin-binding growth factors family.</text>
</comment>
<sequence length="368" mass="40277">MSATCSRSSVPLRPPHRREAAARAGPGMGSVAALRTVLVLGLVTGLVGCAPGLNGTADRWEALYSRSLARIPGEKREEVRRDGDYLVGIKRLRRLYCNVGIGFHIQVLPDGRITGVHNENRHSVLQISPVERGVVTLLGVRSSLFVAMNRRGKLYGSSQYNNECKFREKLLANNYNAYESAAYPRMYIGLNQGLHMADDWGQSVRLKHLYAASPGLHLLIGEDGRIQGSAQQSPYSLLEISAVDPGCVVIRGVATARFLCIEGDGRLYSSDTYSRDDCTFREQILPDGYSVYVSHGHGALLSLGNHRQRLQGRDHGVPALAQFLPRVSTMDQASAPDAPGQTATETEEPVDSFGKLSQIIHSPSFHER</sequence>
<dbReference type="PANTHER" id="PTHR11486">
    <property type="entry name" value="FIBROBLAST GROWTH FACTOR"/>
    <property type="match status" value="1"/>
</dbReference>
<reference evidence="4" key="3">
    <citation type="submission" date="2025-09" db="UniProtKB">
        <authorList>
            <consortium name="Ensembl"/>
        </authorList>
    </citation>
    <scope>IDENTIFICATION</scope>
</reference>
<dbReference type="InterPro" id="IPR008996">
    <property type="entry name" value="IL1/FGF"/>
</dbReference>
<feature type="region of interest" description="Disordered" evidence="3">
    <location>
        <begin position="331"/>
        <end position="368"/>
    </location>
</feature>
<dbReference type="InterPro" id="IPR002209">
    <property type="entry name" value="Fibroblast_GF_fam"/>
</dbReference>